<reference evidence="2 3" key="1">
    <citation type="journal article" date="2021" name="ISME Commun">
        <title>Automated analysis of genomic sequences facilitates high-throughput and comprehensive description of bacteria.</title>
        <authorList>
            <person name="Hitch T.C.A."/>
        </authorList>
    </citation>
    <scope>NUCLEOTIDE SEQUENCE [LARGE SCALE GENOMIC DNA]</scope>
    <source>
        <strain evidence="2 3">Sanger_03</strain>
    </source>
</reference>
<proteinExistence type="predicted"/>
<keyword evidence="3" id="KW-1185">Reference proteome</keyword>
<comment type="caution">
    <text evidence="2">The sequence shown here is derived from an EMBL/GenBank/DDBJ whole genome shotgun (WGS) entry which is preliminary data.</text>
</comment>
<name>A0ABT2RL72_9FIRM</name>
<dbReference type="SUPFAM" id="SSF88659">
    <property type="entry name" value="Sigma3 and sigma4 domains of RNA polymerase sigma factors"/>
    <property type="match status" value="1"/>
</dbReference>
<dbReference type="Pfam" id="PF08281">
    <property type="entry name" value="Sigma70_r4_2"/>
    <property type="match status" value="1"/>
</dbReference>
<evidence type="ECO:0000313" key="2">
    <source>
        <dbReference type="EMBL" id="MCU6686169.1"/>
    </source>
</evidence>
<dbReference type="Gene3D" id="1.10.10.10">
    <property type="entry name" value="Winged helix-like DNA-binding domain superfamily/Winged helix DNA-binding domain"/>
    <property type="match status" value="1"/>
</dbReference>
<evidence type="ECO:0000259" key="1">
    <source>
        <dbReference type="Pfam" id="PF08281"/>
    </source>
</evidence>
<evidence type="ECO:0000313" key="3">
    <source>
        <dbReference type="Proteomes" id="UP001652431"/>
    </source>
</evidence>
<dbReference type="InterPro" id="IPR036388">
    <property type="entry name" value="WH-like_DNA-bd_sf"/>
</dbReference>
<sequence>MAELEQGVRRDIAYNKWLAEQRWKQWKKEEEQILREEGASEETIQKLREYDWEMFKQERRFLERQTPMAMHSGRERMQREEIYDEKELLEAIDHEALYEVVKSLDSVSREILVLKLQQYNTAEIARKLGITEKAVYRRMDRIKEKIKKIVE</sequence>
<dbReference type="RefSeq" id="WP_158369209.1">
    <property type="nucleotide sequence ID" value="NZ_JAOQJU010000004.1"/>
</dbReference>
<dbReference type="InterPro" id="IPR013249">
    <property type="entry name" value="RNA_pol_sigma70_r4_t2"/>
</dbReference>
<protein>
    <submittedName>
        <fullName evidence="2">ECF-type sigma factor</fullName>
    </submittedName>
</protein>
<organism evidence="2 3">
    <name type="scientific">Dorea acetigenes</name>
    <dbReference type="NCBI Taxonomy" id="2981787"/>
    <lineage>
        <taxon>Bacteria</taxon>
        <taxon>Bacillati</taxon>
        <taxon>Bacillota</taxon>
        <taxon>Clostridia</taxon>
        <taxon>Lachnospirales</taxon>
        <taxon>Lachnospiraceae</taxon>
        <taxon>Dorea</taxon>
    </lineage>
</organism>
<feature type="domain" description="RNA polymerase sigma factor 70 region 4 type 2" evidence="1">
    <location>
        <begin position="95"/>
        <end position="146"/>
    </location>
</feature>
<gene>
    <name evidence="2" type="ORF">OCV99_06295</name>
</gene>
<dbReference type="InterPro" id="IPR013324">
    <property type="entry name" value="RNA_pol_sigma_r3/r4-like"/>
</dbReference>
<accession>A0ABT2RL72</accession>
<dbReference type="Proteomes" id="UP001652431">
    <property type="component" value="Unassembled WGS sequence"/>
</dbReference>
<dbReference type="EMBL" id="JAOQJU010000004">
    <property type="protein sequence ID" value="MCU6686169.1"/>
    <property type="molecule type" value="Genomic_DNA"/>
</dbReference>